<feature type="non-terminal residue" evidence="2">
    <location>
        <position position="1"/>
    </location>
</feature>
<keyword evidence="3" id="KW-1185">Reference proteome</keyword>
<evidence type="ECO:0000256" key="1">
    <source>
        <dbReference type="SAM" id="MobiDB-lite"/>
    </source>
</evidence>
<dbReference type="Proteomes" id="UP001190700">
    <property type="component" value="Unassembled WGS sequence"/>
</dbReference>
<comment type="caution">
    <text evidence="2">The sequence shown here is derived from an EMBL/GenBank/DDBJ whole genome shotgun (WGS) entry which is preliminary data.</text>
</comment>
<dbReference type="EMBL" id="LGRX02022371">
    <property type="protein sequence ID" value="KAK3255697.1"/>
    <property type="molecule type" value="Genomic_DNA"/>
</dbReference>
<feature type="region of interest" description="Disordered" evidence="1">
    <location>
        <begin position="171"/>
        <end position="208"/>
    </location>
</feature>
<organism evidence="2 3">
    <name type="scientific">Cymbomonas tetramitiformis</name>
    <dbReference type="NCBI Taxonomy" id="36881"/>
    <lineage>
        <taxon>Eukaryota</taxon>
        <taxon>Viridiplantae</taxon>
        <taxon>Chlorophyta</taxon>
        <taxon>Pyramimonadophyceae</taxon>
        <taxon>Pyramimonadales</taxon>
        <taxon>Pyramimonadaceae</taxon>
        <taxon>Cymbomonas</taxon>
    </lineage>
</organism>
<sequence length="208" mass="21433">GMLQDVSANQLHVLSSGLLKLQGEITAVNASLAGIEPYQRTAAATLAEPAMGVRLDHETAAAVVDSGEATATIDAKNAAAVTKPEGTKVAVPTGNDAKPDAIPMPFNASSNAPAMNEDNTRGSLHPNVISGTKSPNTKTTGDMDDDASALEEMRSMNTLLDEIQSSLKEDWQAVQSEDSTQAGSLDVATAETALGDSLKGSPNDDVTK</sequence>
<accession>A0AAE0F9N9</accession>
<feature type="compositionally biased region" description="Polar residues" evidence="1">
    <location>
        <begin position="129"/>
        <end position="140"/>
    </location>
</feature>
<name>A0AAE0F9N9_9CHLO</name>
<proteinExistence type="predicted"/>
<gene>
    <name evidence="2" type="ORF">CYMTET_35133</name>
</gene>
<dbReference type="AlphaFoldDB" id="A0AAE0F9N9"/>
<protein>
    <submittedName>
        <fullName evidence="2">Uncharacterized protein</fullName>
    </submittedName>
</protein>
<evidence type="ECO:0000313" key="2">
    <source>
        <dbReference type="EMBL" id="KAK3255697.1"/>
    </source>
</evidence>
<evidence type="ECO:0000313" key="3">
    <source>
        <dbReference type="Proteomes" id="UP001190700"/>
    </source>
</evidence>
<feature type="region of interest" description="Disordered" evidence="1">
    <location>
        <begin position="112"/>
        <end position="144"/>
    </location>
</feature>
<reference evidence="2 3" key="1">
    <citation type="journal article" date="2015" name="Genome Biol. Evol.">
        <title>Comparative Genomics of a Bacterivorous Green Alga Reveals Evolutionary Causalities and Consequences of Phago-Mixotrophic Mode of Nutrition.</title>
        <authorList>
            <person name="Burns J.A."/>
            <person name="Paasch A."/>
            <person name="Narechania A."/>
            <person name="Kim E."/>
        </authorList>
    </citation>
    <scope>NUCLEOTIDE SEQUENCE [LARGE SCALE GENOMIC DNA]</scope>
    <source>
        <strain evidence="2 3">PLY_AMNH</strain>
    </source>
</reference>
<feature type="compositionally biased region" description="Polar residues" evidence="1">
    <location>
        <begin position="173"/>
        <end position="183"/>
    </location>
</feature>